<dbReference type="Pfam" id="PF07729">
    <property type="entry name" value="FCD"/>
    <property type="match status" value="1"/>
</dbReference>
<keyword evidence="3" id="KW-0804">Transcription</keyword>
<gene>
    <name evidence="5" type="ORF">GIY09_00260</name>
</gene>
<evidence type="ECO:0000313" key="5">
    <source>
        <dbReference type="EMBL" id="MRI84335.1"/>
    </source>
</evidence>
<dbReference type="PANTHER" id="PTHR43537:SF24">
    <property type="entry name" value="GLUCONATE OPERON TRANSCRIPTIONAL REPRESSOR"/>
    <property type="match status" value="1"/>
</dbReference>
<evidence type="ECO:0000313" key="6">
    <source>
        <dbReference type="Proteomes" id="UP000430975"/>
    </source>
</evidence>
<dbReference type="PANTHER" id="PTHR43537">
    <property type="entry name" value="TRANSCRIPTIONAL REGULATOR, GNTR FAMILY"/>
    <property type="match status" value="1"/>
</dbReference>
<evidence type="ECO:0000256" key="1">
    <source>
        <dbReference type="ARBA" id="ARBA00023015"/>
    </source>
</evidence>
<evidence type="ECO:0000259" key="4">
    <source>
        <dbReference type="PROSITE" id="PS50949"/>
    </source>
</evidence>
<dbReference type="InterPro" id="IPR008920">
    <property type="entry name" value="TF_FadR/GntR_C"/>
</dbReference>
<protein>
    <submittedName>
        <fullName evidence="5">FCD domain-containing protein</fullName>
    </submittedName>
</protein>
<dbReference type="AlphaFoldDB" id="A0A6I2GL55"/>
<dbReference type="SMART" id="SM00345">
    <property type="entry name" value="HTH_GNTR"/>
    <property type="match status" value="1"/>
</dbReference>
<keyword evidence="1" id="KW-0805">Transcription regulation</keyword>
<dbReference type="InterPro" id="IPR000524">
    <property type="entry name" value="Tscrpt_reg_HTH_GntR"/>
</dbReference>
<dbReference type="Pfam" id="PF00392">
    <property type="entry name" value="GntR"/>
    <property type="match status" value="1"/>
</dbReference>
<reference evidence="5 6" key="1">
    <citation type="submission" date="2019-11" db="EMBL/GenBank/DDBJ databases">
        <title>Characterisation of Fundicoccus ignavus gen. nov. sp. nov., a novel genus of the family Aerococcaceae isolated from bulk tank milk.</title>
        <authorList>
            <person name="Siebert A."/>
            <person name="Huptas C."/>
            <person name="Wenning M."/>
            <person name="Scherer S."/>
            <person name="Doll E.V."/>
        </authorList>
    </citation>
    <scope>NUCLEOTIDE SEQUENCE [LARGE SCALE GENOMIC DNA]</scope>
    <source>
        <strain evidence="5 6">WS4759</strain>
    </source>
</reference>
<feature type="domain" description="HTH gntR-type" evidence="4">
    <location>
        <begin position="18"/>
        <end position="85"/>
    </location>
</feature>
<organism evidence="5 6">
    <name type="scientific">Fundicoccus ignavus</name>
    <dbReference type="NCBI Taxonomy" id="2664442"/>
    <lineage>
        <taxon>Bacteria</taxon>
        <taxon>Bacillati</taxon>
        <taxon>Bacillota</taxon>
        <taxon>Bacilli</taxon>
        <taxon>Lactobacillales</taxon>
        <taxon>Aerococcaceae</taxon>
        <taxon>Fundicoccus</taxon>
    </lineage>
</organism>
<proteinExistence type="predicted"/>
<comment type="caution">
    <text evidence="5">The sequence shown here is derived from an EMBL/GenBank/DDBJ whole genome shotgun (WGS) entry which is preliminary data.</text>
</comment>
<sequence length="231" mass="27032">MNDIFEAVKQNLDVNQNRSLKESVYQAFRKTIILGDIPAGVRINEMEFAEILNISRTPIRYALKKLTEENLVEHVPRIGMMVKGIRIKDAHEIYDIRKALDTLATIKAMENMTPEDFVALEDLLNYGEQLNAEDKVDDVLKNFSDFNAFIYEKSKMLRLREIVTELQTYLVYFRDVAIRSSQRRNIALEEHWLILKGMKNNDIPLITMMVHDHLDRSLVFILAEMERRSLD</sequence>
<dbReference type="Gene3D" id="1.10.10.10">
    <property type="entry name" value="Winged helix-like DNA-binding domain superfamily/Winged helix DNA-binding domain"/>
    <property type="match status" value="1"/>
</dbReference>
<dbReference type="CDD" id="cd07377">
    <property type="entry name" value="WHTH_GntR"/>
    <property type="match status" value="1"/>
</dbReference>
<dbReference type="SUPFAM" id="SSF48008">
    <property type="entry name" value="GntR ligand-binding domain-like"/>
    <property type="match status" value="1"/>
</dbReference>
<keyword evidence="6" id="KW-1185">Reference proteome</keyword>
<dbReference type="GO" id="GO:0003677">
    <property type="term" value="F:DNA binding"/>
    <property type="evidence" value="ECO:0007669"/>
    <property type="project" value="UniProtKB-KW"/>
</dbReference>
<dbReference type="SUPFAM" id="SSF46785">
    <property type="entry name" value="Winged helix' DNA-binding domain"/>
    <property type="match status" value="1"/>
</dbReference>
<evidence type="ECO:0000256" key="2">
    <source>
        <dbReference type="ARBA" id="ARBA00023125"/>
    </source>
</evidence>
<dbReference type="GO" id="GO:0003700">
    <property type="term" value="F:DNA-binding transcription factor activity"/>
    <property type="evidence" value="ECO:0007669"/>
    <property type="project" value="InterPro"/>
</dbReference>
<dbReference type="Gene3D" id="1.20.120.530">
    <property type="entry name" value="GntR ligand-binding domain-like"/>
    <property type="match status" value="1"/>
</dbReference>
<dbReference type="InterPro" id="IPR036388">
    <property type="entry name" value="WH-like_DNA-bd_sf"/>
</dbReference>
<accession>A0A6I2GL55</accession>
<dbReference type="InterPro" id="IPR011711">
    <property type="entry name" value="GntR_C"/>
</dbReference>
<dbReference type="InterPro" id="IPR036390">
    <property type="entry name" value="WH_DNA-bd_sf"/>
</dbReference>
<dbReference type="Proteomes" id="UP000430975">
    <property type="component" value="Unassembled WGS sequence"/>
</dbReference>
<dbReference type="EMBL" id="WJQS01000001">
    <property type="protein sequence ID" value="MRI84335.1"/>
    <property type="molecule type" value="Genomic_DNA"/>
</dbReference>
<keyword evidence="2" id="KW-0238">DNA-binding</keyword>
<dbReference type="PROSITE" id="PS50949">
    <property type="entry name" value="HTH_GNTR"/>
    <property type="match status" value="1"/>
</dbReference>
<dbReference type="SMART" id="SM00895">
    <property type="entry name" value="FCD"/>
    <property type="match status" value="1"/>
</dbReference>
<dbReference type="RefSeq" id="WP_153862864.1">
    <property type="nucleotide sequence ID" value="NZ_WJQS01000001.1"/>
</dbReference>
<name>A0A6I2GL55_9LACT</name>
<evidence type="ECO:0000256" key="3">
    <source>
        <dbReference type="ARBA" id="ARBA00023163"/>
    </source>
</evidence>